<name>A0ABS8TNU0_DATST</name>
<dbReference type="Proteomes" id="UP000823775">
    <property type="component" value="Unassembled WGS sequence"/>
</dbReference>
<comment type="caution">
    <text evidence="1">The sequence shown here is derived from an EMBL/GenBank/DDBJ whole genome shotgun (WGS) entry which is preliminary data.</text>
</comment>
<evidence type="ECO:0000313" key="2">
    <source>
        <dbReference type="Proteomes" id="UP000823775"/>
    </source>
</evidence>
<dbReference type="EMBL" id="JACEIK010001797">
    <property type="protein sequence ID" value="MCD7472262.1"/>
    <property type="molecule type" value="Genomic_DNA"/>
</dbReference>
<protein>
    <submittedName>
        <fullName evidence="1">Uncharacterized protein</fullName>
    </submittedName>
</protein>
<proteinExistence type="predicted"/>
<gene>
    <name evidence="1" type="ORF">HAX54_013292</name>
</gene>
<reference evidence="1 2" key="1">
    <citation type="journal article" date="2021" name="BMC Genomics">
        <title>Datura genome reveals duplications of psychoactive alkaloid biosynthetic genes and high mutation rate following tissue culture.</title>
        <authorList>
            <person name="Rajewski A."/>
            <person name="Carter-House D."/>
            <person name="Stajich J."/>
            <person name="Litt A."/>
        </authorList>
    </citation>
    <scope>NUCLEOTIDE SEQUENCE [LARGE SCALE GENOMIC DNA]</scope>
    <source>
        <strain evidence="1">AR-01</strain>
    </source>
</reference>
<sequence length="141" mass="15603">MPHPQLEIASDKRDPHARVLALEEVLERVKVYDPFLPLYSHTTSTKMCCGLFVNFGIQQLKILALVSSLVALGEKFSLAIPVLARIYRGMKEISTSSNLGEKPSIKGVLPVAKGQVMTHHVTQQVIRVAIKCAEKVADREI</sequence>
<organism evidence="1 2">
    <name type="scientific">Datura stramonium</name>
    <name type="common">Jimsonweed</name>
    <name type="synonym">Common thornapple</name>
    <dbReference type="NCBI Taxonomy" id="4076"/>
    <lineage>
        <taxon>Eukaryota</taxon>
        <taxon>Viridiplantae</taxon>
        <taxon>Streptophyta</taxon>
        <taxon>Embryophyta</taxon>
        <taxon>Tracheophyta</taxon>
        <taxon>Spermatophyta</taxon>
        <taxon>Magnoliopsida</taxon>
        <taxon>eudicotyledons</taxon>
        <taxon>Gunneridae</taxon>
        <taxon>Pentapetalae</taxon>
        <taxon>asterids</taxon>
        <taxon>lamiids</taxon>
        <taxon>Solanales</taxon>
        <taxon>Solanaceae</taxon>
        <taxon>Solanoideae</taxon>
        <taxon>Datureae</taxon>
        <taxon>Datura</taxon>
    </lineage>
</organism>
<accession>A0ABS8TNU0</accession>
<keyword evidence="2" id="KW-1185">Reference proteome</keyword>
<evidence type="ECO:0000313" key="1">
    <source>
        <dbReference type="EMBL" id="MCD7472262.1"/>
    </source>
</evidence>